<dbReference type="InterPro" id="IPR001029">
    <property type="entry name" value="Flagellin_N"/>
</dbReference>
<organism evidence="2 3">
    <name type="scientific">Defluviitoga tunisiensis</name>
    <dbReference type="NCBI Taxonomy" id="1006576"/>
    <lineage>
        <taxon>Bacteria</taxon>
        <taxon>Thermotogati</taxon>
        <taxon>Thermotogota</taxon>
        <taxon>Thermotogae</taxon>
        <taxon>Petrotogales</taxon>
        <taxon>Petrotogaceae</taxon>
        <taxon>Defluviitoga</taxon>
    </lineage>
</organism>
<dbReference type="PANTHER" id="PTHR42792">
    <property type="entry name" value="FLAGELLIN"/>
    <property type="match status" value="1"/>
</dbReference>
<gene>
    <name evidence="2" type="primary">flgL5</name>
    <name evidence="2" type="ORF">DTL3_1099</name>
</gene>
<dbReference type="Proteomes" id="UP000032809">
    <property type="component" value="Chromosome I"/>
</dbReference>
<keyword evidence="2" id="KW-0969">Cilium</keyword>
<dbReference type="GO" id="GO:0071973">
    <property type="term" value="P:bacterial-type flagellum-dependent cell motility"/>
    <property type="evidence" value="ECO:0007669"/>
    <property type="project" value="InterPro"/>
</dbReference>
<dbReference type="STRING" id="1006576.DTL3_1099"/>
<protein>
    <submittedName>
        <fullName evidence="2">Flagellar hook-associated protein 3</fullName>
    </submittedName>
</protein>
<keyword evidence="3" id="KW-1185">Reference proteome</keyword>
<dbReference type="GO" id="GO:0005198">
    <property type="term" value="F:structural molecule activity"/>
    <property type="evidence" value="ECO:0007669"/>
    <property type="project" value="InterPro"/>
</dbReference>
<evidence type="ECO:0000259" key="1">
    <source>
        <dbReference type="Pfam" id="PF00669"/>
    </source>
</evidence>
<dbReference type="PANTHER" id="PTHR42792:SF1">
    <property type="entry name" value="FLAGELLAR HOOK-ASSOCIATED PROTEIN 3"/>
    <property type="match status" value="1"/>
</dbReference>
<dbReference type="Pfam" id="PF00669">
    <property type="entry name" value="Flagellin_N"/>
    <property type="match status" value="1"/>
</dbReference>
<dbReference type="EMBL" id="LN824141">
    <property type="protein sequence ID" value="CEP78403.1"/>
    <property type="molecule type" value="Genomic_DNA"/>
</dbReference>
<dbReference type="OrthoDB" id="9758307at2"/>
<dbReference type="SUPFAM" id="SSF64518">
    <property type="entry name" value="Phase 1 flagellin"/>
    <property type="match status" value="1"/>
</dbReference>
<dbReference type="AlphaFoldDB" id="A0A0C7NYS0"/>
<reference evidence="3" key="1">
    <citation type="submission" date="2014-11" db="EMBL/GenBank/DDBJ databases">
        <authorList>
            <person name="Wibberg D."/>
        </authorList>
    </citation>
    <scope>NUCLEOTIDE SEQUENCE [LARGE SCALE GENOMIC DNA]</scope>
    <source>
        <strain evidence="3">L3</strain>
    </source>
</reference>
<name>A0A0C7NYS0_DEFTU</name>
<dbReference type="NCBIfam" id="TIGR02550">
    <property type="entry name" value="flagell_flgL"/>
    <property type="match status" value="1"/>
</dbReference>
<dbReference type="InterPro" id="IPR001492">
    <property type="entry name" value="Flagellin"/>
</dbReference>
<dbReference type="RefSeq" id="WP_045087864.1">
    <property type="nucleotide sequence ID" value="NZ_LN824141.1"/>
</dbReference>
<accession>A0A0C7NYS0</accession>
<keyword evidence="2" id="KW-0282">Flagellum</keyword>
<dbReference type="InterPro" id="IPR013384">
    <property type="entry name" value="Flagell_FlgL"/>
</dbReference>
<sequence length="294" mass="32722">MRITENLLSKQTLQDINDILRRYTELNSQLTSEKKYRYPSDNAAVVSKVSNLDSRLREIERYTSNIQTAKNYVNMYDTSIQEISSIFYRIKELAVSGAHGTLSVEDRNAITEELDKINTHLVSIANTEIGGNYIFGGAQNNKKVVTDDFEITVPPSANVRNKISLADQEIEYGVTVYDVFVTDSGASVFGIINRLSKAIGSGDNDSIQKELGNIDEIQTKSLNSLAKVGSVERMFEMTLKRMGDFDSFTTEFLSKESDADLAEVIMQLSMQQTILQAALKAASSIIPPTLVDFI</sequence>
<dbReference type="HOGENOM" id="CLU_024437_2_0_0"/>
<proteinExistence type="predicted"/>
<dbReference type="Gene3D" id="1.20.1330.10">
    <property type="entry name" value="f41 fragment of flagellin, N-terminal domain"/>
    <property type="match status" value="1"/>
</dbReference>
<dbReference type="GO" id="GO:0009424">
    <property type="term" value="C:bacterial-type flagellum hook"/>
    <property type="evidence" value="ECO:0007669"/>
    <property type="project" value="InterPro"/>
</dbReference>
<dbReference type="KEGG" id="dtn:DTL3_1099"/>
<evidence type="ECO:0000313" key="3">
    <source>
        <dbReference type="Proteomes" id="UP000032809"/>
    </source>
</evidence>
<feature type="domain" description="Flagellin N-terminal" evidence="1">
    <location>
        <begin position="3"/>
        <end position="138"/>
    </location>
</feature>
<evidence type="ECO:0000313" key="2">
    <source>
        <dbReference type="EMBL" id="CEP78403.1"/>
    </source>
</evidence>
<keyword evidence="2" id="KW-0966">Cell projection</keyword>